<comment type="similarity">
    <text evidence="6">Belongs to the ABC-4 integral membrane protein family.</text>
</comment>
<comment type="subcellular location">
    <subcellularLocation>
        <location evidence="1">Cell membrane</location>
        <topology evidence="1">Multi-pass membrane protein</topology>
    </subcellularLocation>
</comment>
<feature type="transmembrane region" description="Helical" evidence="7">
    <location>
        <begin position="338"/>
        <end position="354"/>
    </location>
</feature>
<keyword evidence="10" id="KW-1185">Reference proteome</keyword>
<feature type="transmembrane region" description="Helical" evidence="7">
    <location>
        <begin position="295"/>
        <end position="317"/>
    </location>
</feature>
<evidence type="ECO:0000313" key="9">
    <source>
        <dbReference type="EMBL" id="GAA4001828.1"/>
    </source>
</evidence>
<keyword evidence="5 7" id="KW-0472">Membrane</keyword>
<evidence type="ECO:0000256" key="6">
    <source>
        <dbReference type="ARBA" id="ARBA00038076"/>
    </source>
</evidence>
<dbReference type="EMBL" id="BAABAL010000006">
    <property type="protein sequence ID" value="GAA4001828.1"/>
    <property type="molecule type" value="Genomic_DNA"/>
</dbReference>
<feature type="domain" description="ABC3 transporter permease C-terminal" evidence="8">
    <location>
        <begin position="205"/>
        <end position="319"/>
    </location>
</feature>
<feature type="transmembrane region" description="Helical" evidence="7">
    <location>
        <begin position="641"/>
        <end position="665"/>
    </location>
</feature>
<feature type="transmembrane region" description="Helical" evidence="7">
    <location>
        <begin position="414"/>
        <end position="436"/>
    </location>
</feature>
<dbReference type="PANTHER" id="PTHR30572:SF4">
    <property type="entry name" value="ABC TRANSPORTER PERMEASE YTRF"/>
    <property type="match status" value="1"/>
</dbReference>
<protein>
    <submittedName>
        <fullName evidence="9">ABC transporter permease</fullName>
    </submittedName>
</protein>
<feature type="transmembrane region" description="Helical" evidence="7">
    <location>
        <begin position="255"/>
        <end position="275"/>
    </location>
</feature>
<dbReference type="Pfam" id="PF02687">
    <property type="entry name" value="FtsX"/>
    <property type="match status" value="2"/>
</dbReference>
<evidence type="ECO:0000256" key="5">
    <source>
        <dbReference type="ARBA" id="ARBA00023136"/>
    </source>
</evidence>
<dbReference type="PANTHER" id="PTHR30572">
    <property type="entry name" value="MEMBRANE COMPONENT OF TRANSPORTER-RELATED"/>
    <property type="match status" value="1"/>
</dbReference>
<feature type="transmembrane region" description="Helical" evidence="7">
    <location>
        <begin position="702"/>
        <end position="722"/>
    </location>
</feature>
<accession>A0ABP7RT62</accession>
<comment type="caution">
    <text evidence="9">The sequence shown here is derived from an EMBL/GenBank/DDBJ whole genome shotgun (WGS) entry which is preliminary data.</text>
</comment>
<feature type="transmembrane region" description="Helical" evidence="7">
    <location>
        <begin position="199"/>
        <end position="222"/>
    </location>
</feature>
<evidence type="ECO:0000256" key="2">
    <source>
        <dbReference type="ARBA" id="ARBA00022475"/>
    </source>
</evidence>
<sequence>MSLGRTGRCFADFALGARLAVAGGRGSVVRLVWITVGIGLGVAALLVAASASAVLNSHEERTHARAIDSSAIALQPVPGVSPLYSSYISTEFAGRRFGGAMLFADGPNPPRIPGVDVVPKPGEVVLSPALRDLLADQSGELLRPRFPQRVVGLIGDEGLSGPSELHFYVGVERAELPEGVVGAYVVGVPVGELYFNPLLVLPAVIATVVLFVPVVVFVAGTARLSASARDRRLAALRLIGADSGQVRRIAAGESLVGALAGLVVGAGFFSGGRELVDRVSPFGVSVFARDIRPSIPLALLVFAVVPVIAVWAALFALRSTLIEPLGVRRGVGGPPRRLWWRLLPVLAGVALLAGQHRGMASEARPALVVLGVVLILAGMPMVLPWLLERCAGRSRGGPLSWQLAMRRMEAHGGASWRIVGGFTALLAGGIALQALLLTVDPMRHNEYLDRADDRDRAWTATSDAESARVLAERLRATPGVARVVSYDVVYTRQPLREFGSLELIVAPCPALRELTPIANCTDGDVFAYPDRDGENVRVPVGTEFALDADSARAAQVSWRFPEHVRPVARPAAHLRWIGPGLLLTPAAIGGAVPELQHQVSVWLSGHDSLALEQIRNVIGLTRQFALPTLAMTASDSERTYAAIRGLVTVSSAVTLGLAAGGLLVVAFEHVRQRRRQFAVLAATGVPYSTLALSVLWQNAVPVLLGTGGALVCGLGLAVLVLNTTPMPQHYDWEGIATMGVAAVLAVLLATVLTLPQLRRAMRPEGLRTE</sequence>
<feature type="transmembrane region" description="Helical" evidence="7">
    <location>
        <begin position="366"/>
        <end position="387"/>
    </location>
</feature>
<feature type="transmembrane region" description="Helical" evidence="7">
    <location>
        <begin position="734"/>
        <end position="754"/>
    </location>
</feature>
<reference evidence="10" key="1">
    <citation type="journal article" date="2019" name="Int. J. Syst. Evol. Microbiol.">
        <title>The Global Catalogue of Microorganisms (GCM) 10K type strain sequencing project: providing services to taxonomists for standard genome sequencing and annotation.</title>
        <authorList>
            <consortium name="The Broad Institute Genomics Platform"/>
            <consortium name="The Broad Institute Genome Sequencing Center for Infectious Disease"/>
            <person name="Wu L."/>
            <person name="Ma J."/>
        </authorList>
    </citation>
    <scope>NUCLEOTIDE SEQUENCE [LARGE SCALE GENOMIC DNA]</scope>
    <source>
        <strain evidence="10">JCM 17342</strain>
    </source>
</reference>
<feature type="transmembrane region" description="Helical" evidence="7">
    <location>
        <begin position="31"/>
        <end position="55"/>
    </location>
</feature>
<evidence type="ECO:0000313" key="10">
    <source>
        <dbReference type="Proteomes" id="UP001501747"/>
    </source>
</evidence>
<dbReference type="Proteomes" id="UP001501747">
    <property type="component" value="Unassembled WGS sequence"/>
</dbReference>
<proteinExistence type="inferred from homology"/>
<feature type="domain" description="ABC3 transporter permease C-terminal" evidence="8">
    <location>
        <begin position="650"/>
        <end position="759"/>
    </location>
</feature>
<dbReference type="RefSeq" id="WP_344873643.1">
    <property type="nucleotide sequence ID" value="NZ_BAABAL010000006.1"/>
</dbReference>
<evidence type="ECO:0000256" key="3">
    <source>
        <dbReference type="ARBA" id="ARBA00022692"/>
    </source>
</evidence>
<keyword evidence="4 7" id="KW-1133">Transmembrane helix</keyword>
<evidence type="ECO:0000256" key="1">
    <source>
        <dbReference type="ARBA" id="ARBA00004651"/>
    </source>
</evidence>
<dbReference type="InterPro" id="IPR003838">
    <property type="entry name" value="ABC3_permease_C"/>
</dbReference>
<keyword evidence="2" id="KW-1003">Cell membrane</keyword>
<gene>
    <name evidence="9" type="ORF">GCM10022247_23160</name>
</gene>
<name>A0ABP7RT62_9PSEU</name>
<organism evidence="9 10">
    <name type="scientific">Allokutzneria multivorans</name>
    <dbReference type="NCBI Taxonomy" id="1142134"/>
    <lineage>
        <taxon>Bacteria</taxon>
        <taxon>Bacillati</taxon>
        <taxon>Actinomycetota</taxon>
        <taxon>Actinomycetes</taxon>
        <taxon>Pseudonocardiales</taxon>
        <taxon>Pseudonocardiaceae</taxon>
        <taxon>Allokutzneria</taxon>
    </lineage>
</organism>
<dbReference type="InterPro" id="IPR050250">
    <property type="entry name" value="Macrolide_Exporter_MacB"/>
</dbReference>
<evidence type="ECO:0000259" key="8">
    <source>
        <dbReference type="Pfam" id="PF02687"/>
    </source>
</evidence>
<evidence type="ECO:0000256" key="7">
    <source>
        <dbReference type="SAM" id="Phobius"/>
    </source>
</evidence>
<evidence type="ECO:0000256" key="4">
    <source>
        <dbReference type="ARBA" id="ARBA00022989"/>
    </source>
</evidence>
<keyword evidence="3 7" id="KW-0812">Transmembrane</keyword>